<dbReference type="EMBL" id="CWJL01000015">
    <property type="protein sequence ID" value="CRY67842.1"/>
    <property type="molecule type" value="Genomic_DNA"/>
</dbReference>
<dbReference type="OrthoDB" id="8441428at2"/>
<accession>A0A0T9P933</accession>
<dbReference type="SMART" id="SM00849">
    <property type="entry name" value="Lactamase_B"/>
    <property type="match status" value="1"/>
</dbReference>
<dbReference type="RefSeq" id="WP_049611827.1">
    <property type="nucleotide sequence ID" value="NZ_CAWMMU010000015.1"/>
</dbReference>
<evidence type="ECO:0000259" key="2">
    <source>
        <dbReference type="SMART" id="SM00849"/>
    </source>
</evidence>
<organism evidence="3 6">
    <name type="scientific">Yersinia pekkanenii</name>
    <dbReference type="NCBI Taxonomy" id="1288385"/>
    <lineage>
        <taxon>Bacteria</taxon>
        <taxon>Pseudomonadati</taxon>
        <taxon>Pseudomonadota</taxon>
        <taxon>Gammaproteobacteria</taxon>
        <taxon>Enterobacterales</taxon>
        <taxon>Yersiniaceae</taxon>
        <taxon>Yersinia</taxon>
    </lineage>
</organism>
<reference evidence="6" key="1">
    <citation type="submission" date="2015-03" db="EMBL/GenBank/DDBJ databases">
        <authorList>
            <consortium name="Pathogen Informatics"/>
        </authorList>
    </citation>
    <scope>NUCLEOTIDE SEQUENCE [LARGE SCALE GENOMIC DNA]</scope>
    <source>
        <strain evidence="6">A125KOH2</strain>
    </source>
</reference>
<dbReference type="Pfam" id="PF00753">
    <property type="entry name" value="Lactamase_B"/>
    <property type="match status" value="1"/>
</dbReference>
<dbReference type="SUPFAM" id="SSF56281">
    <property type="entry name" value="Metallo-hydrolase/oxidoreductase"/>
    <property type="match status" value="1"/>
</dbReference>
<gene>
    <name evidence="3" type="ORF">ERS008529_01438</name>
    <name evidence="4" type="ORF">ERS137968_02929</name>
</gene>
<evidence type="ECO:0000256" key="1">
    <source>
        <dbReference type="SAM" id="SignalP"/>
    </source>
</evidence>
<name>A0A0T9P933_9GAMM</name>
<feature type="signal peptide" evidence="1">
    <location>
        <begin position="1"/>
        <end position="25"/>
    </location>
</feature>
<sequence>MSNKSLLQMSFASLVILSAASTANAAEPLKMEVYNPGEKSIFPVSSEIITGKTEVVLIDAQFQRNDAEALVKKIQQSGKKLTTIYISQADPDFYFGLDVITKAFPQANVLATPQTIEEIEATKDGKIAYWGPILKENAPTRVIVPQPLLGKSFTIDGQTINIEGLDGPSPEKTFVWIPSLKAVVGGVAVSGNIHLWVADTQTVESRQHWLTTLEKIKALKPVTVVPGHYLGNAPQTLASVTFTQNYLTTLNAEIPKAKDAAALIAAMKKHYPELKDESSLELSAKVLKKEMKWPQ</sequence>
<dbReference type="PANTHER" id="PTHR42951">
    <property type="entry name" value="METALLO-BETA-LACTAMASE DOMAIN-CONTAINING"/>
    <property type="match status" value="1"/>
</dbReference>
<keyword evidence="5" id="KW-1185">Reference proteome</keyword>
<protein>
    <submittedName>
        <fullName evidence="3">Metallo-beta-lactamase superfamily protein PA0057</fullName>
    </submittedName>
</protein>
<feature type="chain" id="PRO_5006694427" evidence="1">
    <location>
        <begin position="26"/>
        <end position="295"/>
    </location>
</feature>
<reference evidence="3" key="3">
    <citation type="submission" date="2015-03" db="EMBL/GenBank/DDBJ databases">
        <authorList>
            <person name="Murphy D."/>
        </authorList>
    </citation>
    <scope>NUCLEOTIDE SEQUENCE [LARGE SCALE GENOMIC DNA]</scope>
    <source>
        <strain evidence="3">A125KOH2</strain>
    </source>
</reference>
<evidence type="ECO:0000313" key="6">
    <source>
        <dbReference type="Proteomes" id="UP000045840"/>
    </source>
</evidence>
<evidence type="ECO:0000313" key="4">
    <source>
        <dbReference type="EMBL" id="CRY67842.1"/>
    </source>
</evidence>
<reference evidence="4 5" key="2">
    <citation type="submission" date="2015-03" db="EMBL/GenBank/DDBJ databases">
        <authorList>
            <consortium name="Pathogen Informatics"/>
            <person name="Murphy D."/>
        </authorList>
    </citation>
    <scope>NUCLEOTIDE SEQUENCE [LARGE SCALE GENOMIC DNA]</scope>
    <source>
        <strain evidence="4">Type strain: CIP110230</strain>
        <strain evidence="5">type strain: CIP110230</strain>
    </source>
</reference>
<dbReference type="EMBL" id="CQAZ01000010">
    <property type="protein sequence ID" value="CNH51714.1"/>
    <property type="molecule type" value="Genomic_DNA"/>
</dbReference>
<dbReference type="PANTHER" id="PTHR42951:SF14">
    <property type="entry name" value="METALLO-BETA-LACTAMASE SUPERFAMILY PROTEIN"/>
    <property type="match status" value="1"/>
</dbReference>
<evidence type="ECO:0000313" key="3">
    <source>
        <dbReference type="EMBL" id="CNH51714.1"/>
    </source>
</evidence>
<dbReference type="STRING" id="1288385.ERS137968_02929"/>
<dbReference type="CDD" id="cd07739">
    <property type="entry name" value="metallo-hydrolase-like_MBL-fold"/>
    <property type="match status" value="1"/>
</dbReference>
<evidence type="ECO:0000313" key="5">
    <source>
        <dbReference type="Proteomes" id="UP000044625"/>
    </source>
</evidence>
<dbReference type="Proteomes" id="UP000044625">
    <property type="component" value="Unassembled WGS sequence"/>
</dbReference>
<dbReference type="Gene3D" id="3.60.15.10">
    <property type="entry name" value="Ribonuclease Z/Hydroxyacylglutathione hydrolase-like"/>
    <property type="match status" value="1"/>
</dbReference>
<dbReference type="InterPro" id="IPR036866">
    <property type="entry name" value="RibonucZ/Hydroxyglut_hydro"/>
</dbReference>
<feature type="domain" description="Metallo-beta-lactamase" evidence="2">
    <location>
        <begin position="43"/>
        <end position="228"/>
    </location>
</feature>
<keyword evidence="1" id="KW-0732">Signal</keyword>
<dbReference type="Proteomes" id="UP000045840">
    <property type="component" value="Unassembled WGS sequence"/>
</dbReference>
<dbReference type="AlphaFoldDB" id="A0A0T9P933"/>
<dbReference type="InterPro" id="IPR050855">
    <property type="entry name" value="NDM-1-like"/>
</dbReference>
<proteinExistence type="predicted"/>
<dbReference type="InterPro" id="IPR001279">
    <property type="entry name" value="Metallo-B-lactamas"/>
</dbReference>